<feature type="binding site" evidence="3">
    <location>
        <position position="105"/>
    </location>
    <ligand>
        <name>substrate</name>
    </ligand>
</feature>
<keyword evidence="7" id="KW-1185">Reference proteome</keyword>
<dbReference type="Proteomes" id="UP000175669">
    <property type="component" value="Unassembled WGS sequence"/>
</dbReference>
<dbReference type="Pfam" id="PF00128">
    <property type="entry name" value="Alpha-amylase"/>
    <property type="match status" value="1"/>
</dbReference>
<dbReference type="OrthoDB" id="9805159at2"/>
<feature type="region of interest" description="Disordered" evidence="4">
    <location>
        <begin position="583"/>
        <end position="602"/>
    </location>
</feature>
<evidence type="ECO:0000256" key="4">
    <source>
        <dbReference type="SAM" id="MobiDB-lite"/>
    </source>
</evidence>
<protein>
    <submittedName>
        <fullName evidence="6">Alpha-amylase</fullName>
    </submittedName>
</protein>
<sequence length="602" mass="67817">MTMADLNTRVSNHLQHIYPALNSADIQQLALSLITTMRLEPEQVHAGRQQQIWDQRDVYLITYADSIKSAADEMPLQTLQTFLCQHLKGSISGVHVLPFFPWSSDDGFAVSDYNTVHPALGNWQDIEALAGDFKLMADLVVNHCSASHTWFQQFITGQSPGKDYFYTADPALDLSAVTRPRTSELLQSVPTADGTRHVWCTFGHDQVDFDFRNPDVLLEFVRIIRLYLDHQIRVFRLDAVAFIWKEPGGNCLNLLQTHEIVRLLRALIEHADTEALIITETNIPKRENLSYFGNANEAHSIYNFSLPPLLVFTLLNGNCRHIKNWLMSMPPAQLGTFYFNFIASHDGIGLRPAEGLLSDQEIESLLAGIERSGGRISWRATSALERRPYEINVSLWDALACTLEDQSGAPDAWQLQRFICAHAILLALEGVPAFYIHSLLATGNDEARLAQSGHNRHINRHQWSQSELNRLLEDNNSHHARVLAALKSLIAIRQQQPAFHPNATQFTLHLGDGIFAFWRQSINREQSIFALNNISLQTHHIPLSDINLIDTEDWYDLVSGQHVALDDQEIVLAPYQTVWLSNRRPDTSGSTSAGSSKAADDN</sequence>
<dbReference type="PIRSF" id="PIRSF003059">
    <property type="entry name" value="Sucrose_phosphorylase"/>
    <property type="match status" value="1"/>
</dbReference>
<gene>
    <name evidence="6" type="ORF">PHACT_05705</name>
</gene>
<dbReference type="CDD" id="cd11356">
    <property type="entry name" value="AmyAc_Sucrose_phosphorylase-like_1"/>
    <property type="match status" value="1"/>
</dbReference>
<dbReference type="PANTHER" id="PTHR38784">
    <property type="entry name" value="SUCROSE PHOSPHORYLASE"/>
    <property type="match status" value="1"/>
</dbReference>
<dbReference type="InterPro" id="IPR013780">
    <property type="entry name" value="Glyco_hydro_b"/>
</dbReference>
<feature type="binding site" evidence="3">
    <location>
        <position position="143"/>
    </location>
    <ligand>
        <name>substrate</name>
    </ligand>
</feature>
<feature type="compositionally biased region" description="Low complexity" evidence="4">
    <location>
        <begin position="587"/>
        <end position="602"/>
    </location>
</feature>
<feature type="binding site" evidence="3">
    <location>
        <begin position="236"/>
        <end position="238"/>
    </location>
    <ligand>
        <name>substrate</name>
    </ligand>
</feature>
<organism evidence="6 7">
    <name type="scientific">Pseudohongiella acticola</name>
    <dbReference type="NCBI Taxonomy" id="1524254"/>
    <lineage>
        <taxon>Bacteria</taxon>
        <taxon>Pseudomonadati</taxon>
        <taxon>Pseudomonadota</taxon>
        <taxon>Gammaproteobacteria</taxon>
        <taxon>Pseudomonadales</taxon>
        <taxon>Pseudohongiellaceae</taxon>
        <taxon>Pseudohongiella</taxon>
    </lineage>
</organism>
<feature type="binding site" evidence="3">
    <location>
        <begin position="345"/>
        <end position="346"/>
    </location>
    <ligand>
        <name>substrate</name>
    </ligand>
</feature>
<dbReference type="SMART" id="SM00642">
    <property type="entry name" value="Aamy"/>
    <property type="match status" value="1"/>
</dbReference>
<dbReference type="InterPro" id="IPR033746">
    <property type="entry name" value="GGa_phosphorylase"/>
</dbReference>
<feature type="binding site" evidence="3">
    <location>
        <position position="456"/>
    </location>
    <ligand>
        <name>substrate</name>
    </ligand>
</feature>
<dbReference type="InterPro" id="IPR045857">
    <property type="entry name" value="O16G_dom_2"/>
</dbReference>
<dbReference type="SUPFAM" id="SSF51445">
    <property type="entry name" value="(Trans)glycosidases"/>
    <property type="match status" value="1"/>
</dbReference>
<dbReference type="STRING" id="1524254.PHACT_05705"/>
<evidence type="ECO:0000313" key="7">
    <source>
        <dbReference type="Proteomes" id="UP000175669"/>
    </source>
</evidence>
<evidence type="ECO:0000256" key="2">
    <source>
        <dbReference type="ARBA" id="ARBA00022679"/>
    </source>
</evidence>
<dbReference type="EMBL" id="MASR01000001">
    <property type="protein sequence ID" value="OFE12697.1"/>
    <property type="molecule type" value="Genomic_DNA"/>
</dbReference>
<dbReference type="Gene3D" id="3.90.400.10">
    <property type="entry name" value="Oligo-1,6-glucosidase, Domain 2"/>
    <property type="match status" value="1"/>
</dbReference>
<dbReference type="InterPro" id="IPR017853">
    <property type="entry name" value="GH"/>
</dbReference>
<evidence type="ECO:0000256" key="1">
    <source>
        <dbReference type="ARBA" id="ARBA00022676"/>
    </source>
</evidence>
<evidence type="ECO:0000256" key="3">
    <source>
        <dbReference type="PIRSR" id="PIRSR003059-2"/>
    </source>
</evidence>
<dbReference type="PANTHER" id="PTHR38784:SF1">
    <property type="entry name" value="SUCROSE PHOSPHORYLASE"/>
    <property type="match status" value="1"/>
</dbReference>
<dbReference type="AlphaFoldDB" id="A0A1E8CK92"/>
<dbReference type="GO" id="GO:0005975">
    <property type="term" value="P:carbohydrate metabolic process"/>
    <property type="evidence" value="ECO:0007669"/>
    <property type="project" value="InterPro"/>
</dbReference>
<dbReference type="GO" id="GO:0016757">
    <property type="term" value="F:glycosyltransferase activity"/>
    <property type="evidence" value="ECO:0007669"/>
    <property type="project" value="UniProtKB-KW"/>
</dbReference>
<comment type="caution">
    <text evidence="6">The sequence shown here is derived from an EMBL/GenBank/DDBJ whole genome shotgun (WGS) entry which is preliminary data.</text>
</comment>
<dbReference type="InterPro" id="IPR016377">
    <property type="entry name" value="Sucrose_GGa_phosphorylase-rel"/>
</dbReference>
<dbReference type="InterPro" id="IPR006047">
    <property type="entry name" value="GH13_cat_dom"/>
</dbReference>
<keyword evidence="2" id="KW-0808">Transferase</keyword>
<proteinExistence type="predicted"/>
<dbReference type="Gene3D" id="2.60.40.1180">
    <property type="entry name" value="Golgi alpha-mannosidase II"/>
    <property type="match status" value="1"/>
</dbReference>
<dbReference type="Gene3D" id="3.20.20.80">
    <property type="entry name" value="Glycosidases"/>
    <property type="match status" value="1"/>
</dbReference>
<feature type="domain" description="Glycosyl hydrolase family 13 catalytic" evidence="5">
    <location>
        <begin position="57"/>
        <end position="493"/>
    </location>
</feature>
<evidence type="ECO:0000259" key="5">
    <source>
        <dbReference type="SMART" id="SM00642"/>
    </source>
</evidence>
<evidence type="ECO:0000313" key="6">
    <source>
        <dbReference type="EMBL" id="OFE12697.1"/>
    </source>
</evidence>
<reference evidence="7" key="1">
    <citation type="submission" date="2016-07" db="EMBL/GenBank/DDBJ databases">
        <authorList>
            <person name="Florea S."/>
            <person name="Webb J.S."/>
            <person name="Jaromczyk J."/>
            <person name="Schardl C.L."/>
        </authorList>
    </citation>
    <scope>NUCLEOTIDE SEQUENCE [LARGE SCALE GENOMIC DNA]</scope>
    <source>
        <strain evidence="7">KCTC 42131</strain>
    </source>
</reference>
<name>A0A1E8CK92_9GAMM</name>
<keyword evidence="1" id="KW-0328">Glycosyltransferase</keyword>
<accession>A0A1E8CK92</accession>